<dbReference type="PANTHER" id="PTHR11203:SF49">
    <property type="entry name" value="BLL1145 PROTEIN"/>
    <property type="match status" value="1"/>
</dbReference>
<dbReference type="Proteomes" id="UP001430306">
    <property type="component" value="Unassembled WGS sequence"/>
</dbReference>
<name>A0ABS8NE44_9BACT</name>
<proteinExistence type="predicted"/>
<evidence type="ECO:0000256" key="1">
    <source>
        <dbReference type="SAM" id="MobiDB-lite"/>
    </source>
</evidence>
<reference evidence="2" key="1">
    <citation type="submission" date="2021-11" db="EMBL/GenBank/DDBJ databases">
        <title>Genome sequence.</title>
        <authorList>
            <person name="Sun Q."/>
        </authorList>
    </citation>
    <scope>NUCLEOTIDE SEQUENCE</scope>
    <source>
        <strain evidence="2">JC740</strain>
    </source>
</reference>
<feature type="region of interest" description="Disordered" evidence="1">
    <location>
        <begin position="368"/>
        <end position="405"/>
    </location>
</feature>
<gene>
    <name evidence="2" type="ORF">LOC71_00500</name>
</gene>
<dbReference type="GO" id="GO:0016874">
    <property type="term" value="F:ligase activity"/>
    <property type="evidence" value="ECO:0007669"/>
    <property type="project" value="UniProtKB-KW"/>
</dbReference>
<dbReference type="Gene3D" id="3.60.15.10">
    <property type="entry name" value="Ribonuclease Z/Hydroxyacylglutathione hydrolase-like"/>
    <property type="match status" value="1"/>
</dbReference>
<organism evidence="2 3">
    <name type="scientific">Rhodopirellula halodulae</name>
    <dbReference type="NCBI Taxonomy" id="2894198"/>
    <lineage>
        <taxon>Bacteria</taxon>
        <taxon>Pseudomonadati</taxon>
        <taxon>Planctomycetota</taxon>
        <taxon>Planctomycetia</taxon>
        <taxon>Pirellulales</taxon>
        <taxon>Pirellulaceae</taxon>
        <taxon>Rhodopirellula</taxon>
    </lineage>
</organism>
<evidence type="ECO:0000313" key="3">
    <source>
        <dbReference type="Proteomes" id="UP001430306"/>
    </source>
</evidence>
<accession>A0ABS8NE44</accession>
<keyword evidence="2" id="KW-0436">Ligase</keyword>
<dbReference type="EMBL" id="JAJKFW010000003">
    <property type="protein sequence ID" value="MCC9640736.1"/>
    <property type="molecule type" value="Genomic_DNA"/>
</dbReference>
<dbReference type="InterPro" id="IPR050698">
    <property type="entry name" value="MBL"/>
</dbReference>
<dbReference type="RefSeq" id="WP_230270358.1">
    <property type="nucleotide sequence ID" value="NZ_JAJKFW010000003.1"/>
</dbReference>
<evidence type="ECO:0000313" key="2">
    <source>
        <dbReference type="EMBL" id="MCC9640736.1"/>
    </source>
</evidence>
<dbReference type="SUPFAM" id="SSF56281">
    <property type="entry name" value="Metallo-hydrolase/oxidoreductase"/>
    <property type="match status" value="1"/>
</dbReference>
<keyword evidence="3" id="KW-1185">Reference proteome</keyword>
<comment type="caution">
    <text evidence="2">The sequence shown here is derived from an EMBL/GenBank/DDBJ whole genome shotgun (WGS) entry which is preliminary data.</text>
</comment>
<sequence>MNRPRPKLLETTPAGLHCPIGGFYIDPFRPVDRAVITHGHSDHARWGSRHYLSASPGEPILRMRLSEEAEFEFLDYGQKTTVGGVRVSLHPAGHMLGSAQVRLEYRGEVAVVTGDYKLQSDATCDDFEPIRCHTFVTESTFGLPIYQWREDSEIFADINQWWRTAASEGKCCLLYGYAVGKSQRLLSGLDPSIGPIYTHGAVEKGVQAYRESGVKLPETTSVTRRIETEAANAGKSTSGEVTKRRKSSRAAKLDWSGSMVVAVPSAHGTPWMRKFGTVSTAMASGWMAIRGARRRRAVDRGFVLSDHVDWPGLMNAIVWSEADEIWVTHGSTAVVSRYLNEGGLQQRLQDHRSRSDWQHRRETLSAREIQSYWESTPGDDVSSENALPGNESTNESGDGGKPTSG</sequence>
<protein>
    <submittedName>
        <fullName evidence="2">DNA ligase-associated DEXH box helicase</fullName>
    </submittedName>
</protein>
<dbReference type="InterPro" id="IPR036866">
    <property type="entry name" value="RibonucZ/Hydroxyglut_hydro"/>
</dbReference>
<dbReference type="PANTHER" id="PTHR11203">
    <property type="entry name" value="CLEAVAGE AND POLYADENYLATION SPECIFICITY FACTOR FAMILY MEMBER"/>
    <property type="match status" value="1"/>
</dbReference>